<dbReference type="Pfam" id="PF04203">
    <property type="entry name" value="Sortase"/>
    <property type="match status" value="1"/>
</dbReference>
<sequence>MIFVMVSILAYSPIHNTVAYHKQLTVSKDWSSAKEDVSSAYNDAVHQQDYATNDPFSETGKGELPVLTSLDEDGIFGYVRVPSIGLTQPLRIGATEQHLALGATIVTGTALPTGGIGNRSVIAGHRSWYDDIMFMRINELKTDDRIYIDLANQTLEYRVTESVIIPAEDWEQLKAIENKDMVTLLTCEPLYPPFDYRLLVNAERVPTVKLTLPAPATVSLSHEVITVVTKEYWLALIWILLLALLIYLVIACKRRLKMENPKSLPLQNSSDNVNG</sequence>
<name>A0A7X6N0R5_9STRE</name>
<evidence type="ECO:0000313" key="4">
    <source>
        <dbReference type="EMBL" id="NKZ19944.1"/>
    </source>
</evidence>
<keyword evidence="3" id="KW-0812">Transmembrane</keyword>
<keyword evidence="5" id="KW-1185">Reference proteome</keyword>
<evidence type="ECO:0000313" key="5">
    <source>
        <dbReference type="Proteomes" id="UP000522720"/>
    </source>
</evidence>
<feature type="transmembrane region" description="Helical" evidence="3">
    <location>
        <begin position="232"/>
        <end position="252"/>
    </location>
</feature>
<dbReference type="CDD" id="cd05827">
    <property type="entry name" value="Sortase_C"/>
    <property type="match status" value="1"/>
</dbReference>
<dbReference type="Proteomes" id="UP000522720">
    <property type="component" value="Unassembled WGS sequence"/>
</dbReference>
<proteinExistence type="predicted"/>
<organism evidence="4 5">
    <name type="scientific">Streptococcus ovuberis</name>
    <dbReference type="NCBI Taxonomy" id="1936207"/>
    <lineage>
        <taxon>Bacteria</taxon>
        <taxon>Bacillati</taxon>
        <taxon>Bacillota</taxon>
        <taxon>Bacilli</taxon>
        <taxon>Lactobacillales</taxon>
        <taxon>Streptococcaceae</taxon>
        <taxon>Streptococcus</taxon>
    </lineage>
</organism>
<comment type="caution">
    <text evidence="4">The sequence shown here is derived from an EMBL/GenBank/DDBJ whole genome shotgun (WGS) entry which is preliminary data.</text>
</comment>
<dbReference type="SUPFAM" id="SSF63817">
    <property type="entry name" value="Sortase"/>
    <property type="match status" value="1"/>
</dbReference>
<evidence type="ECO:0000256" key="3">
    <source>
        <dbReference type="SAM" id="Phobius"/>
    </source>
</evidence>
<dbReference type="InterPro" id="IPR042002">
    <property type="entry name" value="Sortase_C"/>
</dbReference>
<dbReference type="NCBIfam" id="TIGR01076">
    <property type="entry name" value="sortase_fam"/>
    <property type="match status" value="1"/>
</dbReference>
<feature type="active site" description="Proton donor/acceptor" evidence="2">
    <location>
        <position position="125"/>
    </location>
</feature>
<evidence type="ECO:0000256" key="1">
    <source>
        <dbReference type="ARBA" id="ARBA00022801"/>
    </source>
</evidence>
<dbReference type="Gene3D" id="2.40.260.10">
    <property type="entry name" value="Sortase"/>
    <property type="match status" value="1"/>
</dbReference>
<dbReference type="InterPro" id="IPR023365">
    <property type="entry name" value="Sortase_dom-sf"/>
</dbReference>
<dbReference type="GO" id="GO:0016787">
    <property type="term" value="F:hydrolase activity"/>
    <property type="evidence" value="ECO:0007669"/>
    <property type="project" value="UniProtKB-KW"/>
</dbReference>
<accession>A0A7X6N0R5</accession>
<keyword evidence="3" id="KW-1133">Transmembrane helix</keyword>
<reference evidence="4 5" key="1">
    <citation type="submission" date="2020-04" db="EMBL/GenBank/DDBJ databases">
        <title>MicrobeNet Type strains.</title>
        <authorList>
            <person name="Nicholson A.C."/>
        </authorList>
    </citation>
    <scope>NUCLEOTIDE SEQUENCE [LARGE SCALE GENOMIC DNA]</scope>
    <source>
        <strain evidence="4 5">CCUG 69612</strain>
    </source>
</reference>
<protein>
    <submittedName>
        <fullName evidence="4">Class C sortase</fullName>
    </submittedName>
</protein>
<keyword evidence="3" id="KW-0472">Membrane</keyword>
<gene>
    <name evidence="4" type="ORF">HF992_03625</name>
</gene>
<dbReference type="EMBL" id="JAAXPR010000004">
    <property type="protein sequence ID" value="NKZ19944.1"/>
    <property type="molecule type" value="Genomic_DNA"/>
</dbReference>
<evidence type="ECO:0000256" key="2">
    <source>
        <dbReference type="PIRSR" id="PIRSR605754-1"/>
    </source>
</evidence>
<dbReference type="InterPro" id="IPR005754">
    <property type="entry name" value="Sortase"/>
</dbReference>
<feature type="active site" description="Acyl-thioester intermediate" evidence="2">
    <location>
        <position position="187"/>
    </location>
</feature>
<keyword evidence="1" id="KW-0378">Hydrolase</keyword>
<dbReference type="AlphaFoldDB" id="A0A7X6N0R5"/>